<accession>A0A0J9T8X0</accession>
<dbReference type="OrthoDB" id="386202at2759"/>
<gene>
    <name evidence="2" type="ORF">PVMG_04864</name>
</gene>
<dbReference type="Proteomes" id="UP000053776">
    <property type="component" value="Unassembled WGS sequence"/>
</dbReference>
<reference evidence="2 3" key="1">
    <citation type="submission" date="2011-08" db="EMBL/GenBank/DDBJ databases">
        <title>The Genome Sequence of Plasmodium vivax Mauritania I.</title>
        <authorList>
            <consortium name="The Broad Institute Genome Sequencing Platform"/>
            <consortium name="The Broad Institute Genome Sequencing Center for Infectious Disease"/>
            <person name="Neafsey D."/>
            <person name="Carlton J."/>
            <person name="Barnwell J."/>
            <person name="Collins W."/>
            <person name="Escalante A."/>
            <person name="Mullikin J."/>
            <person name="Saul A."/>
            <person name="Guigo R."/>
            <person name="Camara F."/>
            <person name="Young S.K."/>
            <person name="Zeng Q."/>
            <person name="Gargeya S."/>
            <person name="Fitzgerald M."/>
            <person name="Haas B."/>
            <person name="Abouelleil A."/>
            <person name="Alvarado L."/>
            <person name="Arachchi H.M."/>
            <person name="Berlin A."/>
            <person name="Brown A."/>
            <person name="Chapman S.B."/>
            <person name="Chen Z."/>
            <person name="Dunbar C."/>
            <person name="Freedman E."/>
            <person name="Gearin G."/>
            <person name="Gellesch M."/>
            <person name="Goldberg J."/>
            <person name="Griggs A."/>
            <person name="Gujja S."/>
            <person name="Heiman D."/>
            <person name="Howarth C."/>
            <person name="Larson L."/>
            <person name="Lui A."/>
            <person name="MacDonald P.J.P."/>
            <person name="Montmayeur A."/>
            <person name="Murphy C."/>
            <person name="Neiman D."/>
            <person name="Pearson M."/>
            <person name="Priest M."/>
            <person name="Roberts A."/>
            <person name="Saif S."/>
            <person name="Shea T."/>
            <person name="Shenoy N."/>
            <person name="Sisk P."/>
            <person name="Stolte C."/>
            <person name="Sykes S."/>
            <person name="Wortman J."/>
            <person name="Nusbaum C."/>
            <person name="Birren B."/>
        </authorList>
    </citation>
    <scope>NUCLEOTIDE SEQUENCE [LARGE SCALE GENOMIC DNA]</scope>
    <source>
        <strain evidence="2 3">Mauritania I</strain>
    </source>
</reference>
<evidence type="ECO:0000313" key="2">
    <source>
        <dbReference type="EMBL" id="KMZ91092.1"/>
    </source>
</evidence>
<sequence length="482" mass="57269">MNIVNNEFKYNVKTIKDEDQIPYEFYSRLDIPENASNLKNFIPSEATLIFVDHNESKEILAQLARNIKLIVSNYPKNYVKRCRDINYWMNEKIKTPENRKLVSDLKTSCYSVFNYIKWNKGGSDEIVCKRNEEPYKTNNVEIMKKLDDYCEIRDNIRCDTFKNYEDLLRYNTHIKQKRQYFRNEMQEYNYNLDNIKDKRLSIAIYDKNIINKIFKYKYNVEYDFFKRIDEYIKNEQEAEKAFLPVETSEACNSFKDDSNFLKITNPEIICKIFKNLFNTLSSFKRNLQSSPHYDNDCRFINYWLNDKLRKDGTNDSNYVKIFYDKLQEDKVFDTDKLLKNKIYDINYGDLKNLRILYNLYVSLYKIIDKINNEQGSQNYTCSFHTSICIEEYKAAKIACNDESSIFCRALDDFRDSYLSIPPNPKGDKGCNLSTSGKLPTDEEILSYRNIALGGKSKNNMVVSLIGSVFCFSFTFMLFYRVK</sequence>
<keyword evidence="1" id="KW-1133">Transmembrane helix</keyword>
<name>A0A0J9T8X0_PLAVI</name>
<dbReference type="EMBL" id="KQ235090">
    <property type="protein sequence ID" value="KMZ91092.1"/>
    <property type="molecule type" value="Genomic_DNA"/>
</dbReference>
<dbReference type="AlphaFoldDB" id="A0A0J9T8X0"/>
<protein>
    <recommendedName>
        <fullName evidence="4">PIR Superfamily Protein</fullName>
    </recommendedName>
</protein>
<evidence type="ECO:0000313" key="3">
    <source>
        <dbReference type="Proteomes" id="UP000053776"/>
    </source>
</evidence>
<keyword evidence="1" id="KW-0812">Transmembrane</keyword>
<organism evidence="2 3">
    <name type="scientific">Plasmodium vivax Mauritania I</name>
    <dbReference type="NCBI Taxonomy" id="1035515"/>
    <lineage>
        <taxon>Eukaryota</taxon>
        <taxon>Sar</taxon>
        <taxon>Alveolata</taxon>
        <taxon>Apicomplexa</taxon>
        <taxon>Aconoidasida</taxon>
        <taxon>Haemosporida</taxon>
        <taxon>Plasmodiidae</taxon>
        <taxon>Plasmodium</taxon>
        <taxon>Plasmodium (Plasmodium)</taxon>
    </lineage>
</organism>
<evidence type="ECO:0008006" key="4">
    <source>
        <dbReference type="Google" id="ProtNLM"/>
    </source>
</evidence>
<keyword evidence="1" id="KW-0472">Membrane</keyword>
<evidence type="ECO:0000256" key="1">
    <source>
        <dbReference type="SAM" id="Phobius"/>
    </source>
</evidence>
<feature type="transmembrane region" description="Helical" evidence="1">
    <location>
        <begin position="460"/>
        <end position="479"/>
    </location>
</feature>
<proteinExistence type="predicted"/>